<dbReference type="PANTHER" id="PTHR45138:SF9">
    <property type="entry name" value="DIGUANYLATE CYCLASE DGCM-RELATED"/>
    <property type="match status" value="1"/>
</dbReference>
<feature type="transmembrane region" description="Helical" evidence="1">
    <location>
        <begin position="38"/>
        <end position="58"/>
    </location>
</feature>
<dbReference type="InterPro" id="IPR050469">
    <property type="entry name" value="Diguanylate_Cyclase"/>
</dbReference>
<dbReference type="InterPro" id="IPR043128">
    <property type="entry name" value="Rev_trsase/Diguanyl_cyclase"/>
</dbReference>
<feature type="transmembrane region" description="Helical" evidence="1">
    <location>
        <begin position="193"/>
        <end position="213"/>
    </location>
</feature>
<organism evidence="3 4">
    <name type="scientific">Paenibacillus spiritus</name>
    <dbReference type="NCBI Taxonomy" id="2496557"/>
    <lineage>
        <taxon>Bacteria</taxon>
        <taxon>Bacillati</taxon>
        <taxon>Bacillota</taxon>
        <taxon>Bacilli</taxon>
        <taxon>Bacillales</taxon>
        <taxon>Paenibacillaceae</taxon>
        <taxon>Paenibacillus</taxon>
    </lineage>
</organism>
<dbReference type="GO" id="GO:0005886">
    <property type="term" value="C:plasma membrane"/>
    <property type="evidence" value="ECO:0007669"/>
    <property type="project" value="TreeGrafter"/>
</dbReference>
<feature type="transmembrane region" description="Helical" evidence="1">
    <location>
        <begin position="153"/>
        <end position="173"/>
    </location>
</feature>
<dbReference type="OrthoDB" id="9759607at2"/>
<dbReference type="EMBL" id="VYKK01000021">
    <property type="protein sequence ID" value="KAA9000399.1"/>
    <property type="molecule type" value="Genomic_DNA"/>
</dbReference>
<name>A0A5J5G1H1_9BACL</name>
<feature type="transmembrane region" description="Helical" evidence="1">
    <location>
        <begin position="6"/>
        <end position="26"/>
    </location>
</feature>
<keyword evidence="4" id="KW-1185">Reference proteome</keyword>
<dbReference type="SMART" id="SM00267">
    <property type="entry name" value="GGDEF"/>
    <property type="match status" value="1"/>
</dbReference>
<evidence type="ECO:0000256" key="1">
    <source>
        <dbReference type="SAM" id="Phobius"/>
    </source>
</evidence>
<feature type="transmembrane region" description="Helical" evidence="1">
    <location>
        <begin position="101"/>
        <end position="118"/>
    </location>
</feature>
<dbReference type="InterPro" id="IPR029787">
    <property type="entry name" value="Nucleotide_cyclase"/>
</dbReference>
<gene>
    <name evidence="3" type="ORF">F4V43_14820</name>
</gene>
<reference evidence="3 4" key="1">
    <citation type="submission" date="2019-09" db="EMBL/GenBank/DDBJ databases">
        <title>Bacillus ochoae sp. nov., Paenibacillus whitsoniae sp. nov., Paenibacillus spiritus sp. nov. Isolated from the Mars Exploration Rover during spacecraft assembly.</title>
        <authorList>
            <person name="Seuylemezian A."/>
            <person name="Vaishampayan P."/>
        </authorList>
    </citation>
    <scope>NUCLEOTIDE SEQUENCE [LARGE SCALE GENOMIC DNA]</scope>
    <source>
        <strain evidence="3 4">MER_111</strain>
    </source>
</reference>
<dbReference type="NCBIfam" id="TIGR00254">
    <property type="entry name" value="GGDEF"/>
    <property type="match status" value="1"/>
</dbReference>
<keyword evidence="1" id="KW-0472">Membrane</keyword>
<dbReference type="RefSeq" id="WP_150459028.1">
    <property type="nucleotide sequence ID" value="NZ_VYKK01000021.1"/>
</dbReference>
<dbReference type="FunFam" id="3.30.70.270:FF:000001">
    <property type="entry name" value="Diguanylate cyclase domain protein"/>
    <property type="match status" value="1"/>
</dbReference>
<feature type="transmembrane region" description="Helical" evidence="1">
    <location>
        <begin position="70"/>
        <end position="89"/>
    </location>
</feature>
<dbReference type="PROSITE" id="PS50887">
    <property type="entry name" value="GGDEF"/>
    <property type="match status" value="1"/>
</dbReference>
<sequence length="392" mass="42771">MMDFEVDIRTLLLTLVLGNLFTLLLITSYRRRYPTEGIGTWFVVAKWLQSLCWFLLLLRGRIPDMPFIPISNAAMLGGGGLEIVSLLSIKGCFGPAVRRYYIALSVFSVILYGGVYIVHNQENLRIAAASFAAMLFVVYPAGRFGLGREGSPLQRAIGLLYGGMAVIFAARSVSALQNGPSQTVFTPGHVSNLYYLGMFLLMNLGTAAFVLLSREQSLDELKRMAMFDELTGLLNRRSFLELAQPALDRARRMRETISFILMDIDHFKQVNDVYGHAAGDRVLREFAAAAGGALMGEGLLGRYGGEEFAVLLPGLDEGSSDETIGRLNAAIGGLSVEGVPLRYSVSIGVITLIPGSAATLDYLYRLSDTALYQAKREGRNRVVRVEPGCGGS</sequence>
<dbReference type="Pfam" id="PF00990">
    <property type="entry name" value="GGDEF"/>
    <property type="match status" value="1"/>
</dbReference>
<dbReference type="SUPFAM" id="SSF55073">
    <property type="entry name" value="Nucleotide cyclase"/>
    <property type="match status" value="1"/>
</dbReference>
<dbReference type="GO" id="GO:0043709">
    <property type="term" value="P:cell adhesion involved in single-species biofilm formation"/>
    <property type="evidence" value="ECO:0007669"/>
    <property type="project" value="TreeGrafter"/>
</dbReference>
<dbReference type="GO" id="GO:1902201">
    <property type="term" value="P:negative regulation of bacterial-type flagellum-dependent cell motility"/>
    <property type="evidence" value="ECO:0007669"/>
    <property type="project" value="TreeGrafter"/>
</dbReference>
<dbReference type="Proteomes" id="UP000367750">
    <property type="component" value="Unassembled WGS sequence"/>
</dbReference>
<comment type="caution">
    <text evidence="3">The sequence shown here is derived from an EMBL/GenBank/DDBJ whole genome shotgun (WGS) entry which is preliminary data.</text>
</comment>
<dbReference type="GO" id="GO:0052621">
    <property type="term" value="F:diguanylate cyclase activity"/>
    <property type="evidence" value="ECO:0007669"/>
    <property type="project" value="TreeGrafter"/>
</dbReference>
<evidence type="ECO:0000259" key="2">
    <source>
        <dbReference type="PROSITE" id="PS50887"/>
    </source>
</evidence>
<feature type="domain" description="GGDEF" evidence="2">
    <location>
        <begin position="255"/>
        <end position="387"/>
    </location>
</feature>
<dbReference type="Gene3D" id="3.30.70.270">
    <property type="match status" value="1"/>
</dbReference>
<keyword evidence="1" id="KW-1133">Transmembrane helix</keyword>
<keyword evidence="1" id="KW-0812">Transmembrane</keyword>
<proteinExistence type="predicted"/>
<feature type="transmembrane region" description="Helical" evidence="1">
    <location>
        <begin position="124"/>
        <end position="141"/>
    </location>
</feature>
<dbReference type="CDD" id="cd01949">
    <property type="entry name" value="GGDEF"/>
    <property type="match status" value="1"/>
</dbReference>
<protein>
    <submittedName>
        <fullName evidence="3">GGDEF domain-containing protein</fullName>
    </submittedName>
</protein>
<dbReference type="AlphaFoldDB" id="A0A5J5G1H1"/>
<accession>A0A5J5G1H1</accession>
<dbReference type="PANTHER" id="PTHR45138">
    <property type="entry name" value="REGULATORY COMPONENTS OF SENSORY TRANSDUCTION SYSTEM"/>
    <property type="match status" value="1"/>
</dbReference>
<evidence type="ECO:0000313" key="3">
    <source>
        <dbReference type="EMBL" id="KAA9000399.1"/>
    </source>
</evidence>
<evidence type="ECO:0000313" key="4">
    <source>
        <dbReference type="Proteomes" id="UP000367750"/>
    </source>
</evidence>
<dbReference type="InterPro" id="IPR000160">
    <property type="entry name" value="GGDEF_dom"/>
</dbReference>